<sequence>MWKYIIIAFSTMTAAQFDNSPWSIMLPVPGNPGNDYPTLDTIPKTSFSCAGKSPGYYADPQANCQVFRVCTAGSTYGFKSFLCPNGTLFNQAVFVCDWWMNVNCRRTPELFHNNNDKFANIKFGPQLMKDVKKMITYPMRNPYNKANVKGDLITMQKYKPPSIQYFPNGALISSHQNNDFNAPNNLKNEKHELNSFNDLNFGASTTPPQKPSSSAINQETKKTQYENFFNHVSQSNTFQNYNIRGQKQLELQHKNFNSRFRSANTQSNNKQHIIHQTKPLQQIRQADLTKQTEFESKKLNILPRTPLSQVNTEVKHNLDLVFSFLAESLNAARQYGNIATQSTSLTQASTEQQELKQAEAQTISSDINRHTSSQFSSNNNLSHNIRQSTSKLQQQPEITNHNSQNNLLNRPNIPKAQKLQKGSTPLQPINAKYYQPTSTQNSNTLNRFKSEPTQIYSGQLYQLPVPVVTREYYNSPNRCTDCKSTRKLETIDQNKISSYTQFQKPSDADVEISRSQVILSNMNRIQSPDSIDIQKNSPDYDLISPENGITAHVQDSITGTLPHPSKSDKLLTYKKNQSYYLYSQISDDSENNQLNEQTSTNNEVQFVPSVRFKLTNENDKQRIINTYRINKDDFNNGDEYRNPIPGENRNTVDSSLSVPQFNKIRLGKVSTLYNGPSSYNAPQKTAVNNKQGKQFWNSRIEDFDTEVSGYPRISPQPPFIS</sequence>
<dbReference type="AlphaFoldDB" id="A0A5E4QR57"/>
<dbReference type="PANTHER" id="PTHR22933">
    <property type="entry name" value="FI18007P1-RELATED"/>
    <property type="match status" value="1"/>
</dbReference>
<feature type="compositionally biased region" description="Polar residues" evidence="1">
    <location>
        <begin position="387"/>
        <end position="409"/>
    </location>
</feature>
<dbReference type="InterPro" id="IPR036508">
    <property type="entry name" value="Chitin-bd_dom_sf"/>
</dbReference>
<protein>
    <recommendedName>
        <fullName evidence="2">Chitin-binding type-2 domain-containing protein</fullName>
    </recommendedName>
</protein>
<evidence type="ECO:0000313" key="3">
    <source>
        <dbReference type="EMBL" id="VVD00163.1"/>
    </source>
</evidence>
<dbReference type="SMART" id="SM00494">
    <property type="entry name" value="ChtBD2"/>
    <property type="match status" value="1"/>
</dbReference>
<evidence type="ECO:0000313" key="4">
    <source>
        <dbReference type="Proteomes" id="UP000324832"/>
    </source>
</evidence>
<evidence type="ECO:0000256" key="1">
    <source>
        <dbReference type="SAM" id="MobiDB-lite"/>
    </source>
</evidence>
<gene>
    <name evidence="3" type="ORF">LSINAPIS_LOCUS10858</name>
</gene>
<keyword evidence="4" id="KW-1185">Reference proteome</keyword>
<dbReference type="PROSITE" id="PS50940">
    <property type="entry name" value="CHIT_BIND_II"/>
    <property type="match status" value="1"/>
</dbReference>
<dbReference type="PANTHER" id="PTHR22933:SF43">
    <property type="entry name" value="LP10131P"/>
    <property type="match status" value="1"/>
</dbReference>
<dbReference type="Pfam" id="PF01607">
    <property type="entry name" value="CBM_14"/>
    <property type="match status" value="1"/>
</dbReference>
<dbReference type="InterPro" id="IPR052976">
    <property type="entry name" value="Scoloptoxin-like"/>
</dbReference>
<dbReference type="InterPro" id="IPR002557">
    <property type="entry name" value="Chitin-bd_dom"/>
</dbReference>
<dbReference type="GO" id="GO:0008061">
    <property type="term" value="F:chitin binding"/>
    <property type="evidence" value="ECO:0007669"/>
    <property type="project" value="InterPro"/>
</dbReference>
<dbReference type="SUPFAM" id="SSF57625">
    <property type="entry name" value="Invertebrate chitin-binding proteins"/>
    <property type="match status" value="1"/>
</dbReference>
<evidence type="ECO:0000259" key="2">
    <source>
        <dbReference type="PROSITE" id="PS50940"/>
    </source>
</evidence>
<feature type="region of interest" description="Disordered" evidence="1">
    <location>
        <begin position="387"/>
        <end position="442"/>
    </location>
</feature>
<dbReference type="GO" id="GO:0005576">
    <property type="term" value="C:extracellular region"/>
    <property type="evidence" value="ECO:0007669"/>
    <property type="project" value="InterPro"/>
</dbReference>
<dbReference type="Gene3D" id="2.170.140.10">
    <property type="entry name" value="Chitin binding domain"/>
    <property type="match status" value="1"/>
</dbReference>
<name>A0A5E4QR57_9NEOP</name>
<reference evidence="3 4" key="1">
    <citation type="submission" date="2017-07" db="EMBL/GenBank/DDBJ databases">
        <authorList>
            <person name="Talla V."/>
            <person name="Backstrom N."/>
        </authorList>
    </citation>
    <scope>NUCLEOTIDE SEQUENCE [LARGE SCALE GENOMIC DNA]</scope>
</reference>
<feature type="domain" description="Chitin-binding type-2" evidence="2">
    <location>
        <begin position="46"/>
        <end position="106"/>
    </location>
</feature>
<accession>A0A5E4QR57</accession>
<dbReference type="Proteomes" id="UP000324832">
    <property type="component" value="Unassembled WGS sequence"/>
</dbReference>
<proteinExistence type="predicted"/>
<dbReference type="EMBL" id="FZQP02004490">
    <property type="protein sequence ID" value="VVD00163.1"/>
    <property type="molecule type" value="Genomic_DNA"/>
</dbReference>
<organism evidence="3 4">
    <name type="scientific">Leptidea sinapis</name>
    <dbReference type="NCBI Taxonomy" id="189913"/>
    <lineage>
        <taxon>Eukaryota</taxon>
        <taxon>Metazoa</taxon>
        <taxon>Ecdysozoa</taxon>
        <taxon>Arthropoda</taxon>
        <taxon>Hexapoda</taxon>
        <taxon>Insecta</taxon>
        <taxon>Pterygota</taxon>
        <taxon>Neoptera</taxon>
        <taxon>Endopterygota</taxon>
        <taxon>Lepidoptera</taxon>
        <taxon>Glossata</taxon>
        <taxon>Ditrysia</taxon>
        <taxon>Papilionoidea</taxon>
        <taxon>Pieridae</taxon>
        <taxon>Dismorphiinae</taxon>
        <taxon>Leptidea</taxon>
    </lineage>
</organism>